<feature type="domain" description="HTH lysR-type" evidence="6">
    <location>
        <begin position="1"/>
        <end position="27"/>
    </location>
</feature>
<evidence type="ECO:0000259" key="6">
    <source>
        <dbReference type="PROSITE" id="PS50931"/>
    </source>
</evidence>
<protein>
    <recommendedName>
        <fullName evidence="6">HTH lysR-type domain-containing protein</fullName>
    </recommendedName>
</protein>
<dbReference type="InterPro" id="IPR005119">
    <property type="entry name" value="LysR_subst-bd"/>
</dbReference>
<dbReference type="InterPro" id="IPR036390">
    <property type="entry name" value="WH_DNA-bd_sf"/>
</dbReference>
<evidence type="ECO:0000256" key="3">
    <source>
        <dbReference type="ARBA" id="ARBA00023125"/>
    </source>
</evidence>
<evidence type="ECO:0000256" key="2">
    <source>
        <dbReference type="ARBA" id="ARBA00023015"/>
    </source>
</evidence>
<evidence type="ECO:0000256" key="4">
    <source>
        <dbReference type="ARBA" id="ARBA00023163"/>
    </source>
</evidence>
<feature type="compositionally biased region" description="Basic residues" evidence="5">
    <location>
        <begin position="196"/>
        <end position="209"/>
    </location>
</feature>
<sequence>MSQHIRQLEASVRVKVVERSTRAVALTRAGLAFLPLAQDVLARTDQAVRAARNSERNDHGIVRIGFAGGMSAPAVADISRLVRCRHPGIELRFTAHLGSAQVMDLLTTDALDIGFTAGQRTVHALRARVVADDAPGIAVATDHPLTAAPSVELASLADEPFVLVDAANGLRLREKAIEARIDVGFPSAHRPGGTGHRYRVRPRRRRGRDHHRDPPLRPVLPRHGIRPADRRQAAPAHLGGLAGRPRLRRPAARRRRGRRGDRRLPRPRSGRPGQP</sequence>
<dbReference type="InterPro" id="IPR000847">
    <property type="entry name" value="LysR_HTH_N"/>
</dbReference>
<dbReference type="EMBL" id="JAERRC010000034">
    <property type="protein sequence ID" value="MBL0706653.1"/>
    <property type="molecule type" value="Genomic_DNA"/>
</dbReference>
<gene>
    <name evidence="7" type="ORF">JJE72_14255</name>
</gene>
<evidence type="ECO:0000256" key="1">
    <source>
        <dbReference type="ARBA" id="ARBA00009437"/>
    </source>
</evidence>
<dbReference type="Proteomes" id="UP000639051">
    <property type="component" value="Unassembled WGS sequence"/>
</dbReference>
<keyword evidence="2" id="KW-0805">Transcription regulation</keyword>
<evidence type="ECO:0000313" key="8">
    <source>
        <dbReference type="Proteomes" id="UP000639051"/>
    </source>
</evidence>
<dbReference type="PANTHER" id="PTHR30346:SF30">
    <property type="entry name" value="SMALL NEUTRAL PROTEASE REGULATORY PROTEIN"/>
    <property type="match status" value="1"/>
</dbReference>
<feature type="compositionally biased region" description="Basic residues" evidence="5">
    <location>
        <begin position="245"/>
        <end position="269"/>
    </location>
</feature>
<dbReference type="Pfam" id="PF03466">
    <property type="entry name" value="LysR_substrate"/>
    <property type="match status" value="1"/>
</dbReference>
<accession>A0ABS1K5B7</accession>
<keyword evidence="4" id="KW-0804">Transcription</keyword>
<evidence type="ECO:0000256" key="5">
    <source>
        <dbReference type="SAM" id="MobiDB-lite"/>
    </source>
</evidence>
<name>A0ABS1K5B7_9MICC</name>
<dbReference type="SUPFAM" id="SSF53850">
    <property type="entry name" value="Periplasmic binding protein-like II"/>
    <property type="match status" value="1"/>
</dbReference>
<comment type="caution">
    <text evidence="7">The sequence shown here is derived from an EMBL/GenBank/DDBJ whole genome shotgun (WGS) entry which is preliminary data.</text>
</comment>
<dbReference type="Gene3D" id="1.10.10.10">
    <property type="entry name" value="Winged helix-like DNA-binding domain superfamily/Winged helix DNA-binding domain"/>
    <property type="match status" value="1"/>
</dbReference>
<organism evidence="7 8">
    <name type="scientific">Sinomonas cellulolyticus</name>
    <dbReference type="NCBI Taxonomy" id="2801916"/>
    <lineage>
        <taxon>Bacteria</taxon>
        <taxon>Bacillati</taxon>
        <taxon>Actinomycetota</taxon>
        <taxon>Actinomycetes</taxon>
        <taxon>Micrococcales</taxon>
        <taxon>Micrococcaceae</taxon>
        <taxon>Sinomonas</taxon>
    </lineage>
</organism>
<evidence type="ECO:0000313" key="7">
    <source>
        <dbReference type="EMBL" id="MBL0706653.1"/>
    </source>
</evidence>
<keyword evidence="8" id="KW-1185">Reference proteome</keyword>
<reference evidence="7 8" key="1">
    <citation type="submission" date="2021-01" db="EMBL/GenBank/DDBJ databases">
        <title>Genome public.</title>
        <authorList>
            <person name="Liu C."/>
            <person name="Sun Q."/>
        </authorList>
    </citation>
    <scope>NUCLEOTIDE SEQUENCE [LARGE SCALE GENOMIC DNA]</scope>
    <source>
        <strain evidence="7 8">JC656</strain>
    </source>
</reference>
<dbReference type="PANTHER" id="PTHR30346">
    <property type="entry name" value="TRANSCRIPTIONAL DUAL REGULATOR HCAR-RELATED"/>
    <property type="match status" value="1"/>
</dbReference>
<dbReference type="Gene3D" id="3.40.190.10">
    <property type="entry name" value="Periplasmic binding protein-like II"/>
    <property type="match status" value="2"/>
</dbReference>
<comment type="similarity">
    <text evidence="1">Belongs to the LysR transcriptional regulatory family.</text>
</comment>
<keyword evidence="3" id="KW-0238">DNA-binding</keyword>
<dbReference type="PROSITE" id="PS50931">
    <property type="entry name" value="HTH_LYSR"/>
    <property type="match status" value="1"/>
</dbReference>
<dbReference type="InterPro" id="IPR036388">
    <property type="entry name" value="WH-like_DNA-bd_sf"/>
</dbReference>
<dbReference type="SUPFAM" id="SSF46785">
    <property type="entry name" value="Winged helix' DNA-binding domain"/>
    <property type="match status" value="1"/>
</dbReference>
<feature type="region of interest" description="Disordered" evidence="5">
    <location>
        <begin position="185"/>
        <end position="275"/>
    </location>
</feature>
<proteinExistence type="inferred from homology"/>